<keyword evidence="2" id="KW-1185">Reference proteome</keyword>
<name>A0A9P9YQP2_9MUSC</name>
<organism evidence="1 2">
    <name type="scientific">Drosophila gunungcola</name>
    <name type="common">fruit fly</name>
    <dbReference type="NCBI Taxonomy" id="103775"/>
    <lineage>
        <taxon>Eukaryota</taxon>
        <taxon>Metazoa</taxon>
        <taxon>Ecdysozoa</taxon>
        <taxon>Arthropoda</taxon>
        <taxon>Hexapoda</taxon>
        <taxon>Insecta</taxon>
        <taxon>Pterygota</taxon>
        <taxon>Neoptera</taxon>
        <taxon>Endopterygota</taxon>
        <taxon>Diptera</taxon>
        <taxon>Brachycera</taxon>
        <taxon>Muscomorpha</taxon>
        <taxon>Ephydroidea</taxon>
        <taxon>Drosophilidae</taxon>
        <taxon>Drosophila</taxon>
        <taxon>Sophophora</taxon>
    </lineage>
</organism>
<comment type="caution">
    <text evidence="1">The sequence shown here is derived from an EMBL/GenBank/DDBJ whole genome shotgun (WGS) entry which is preliminary data.</text>
</comment>
<sequence>MYILLPTQVARSLELNEETLFQEPIEAIPLMEDPAKVYTPHDFFGEVHKFIIGVQQFVQHPPTSLYSAFNQLQSNVKNNHQKQKPVKHKVVLDPSGNISFTLGWSANLQVFNSIGFSKSRSLVNYNAWPKG</sequence>
<dbReference type="Proteomes" id="UP001059596">
    <property type="component" value="Unassembled WGS sequence"/>
</dbReference>
<protein>
    <submittedName>
        <fullName evidence="1">Uncharacterized protein</fullName>
    </submittedName>
</protein>
<dbReference type="EMBL" id="JAMKOV010000003">
    <property type="protein sequence ID" value="KAI8041394.1"/>
    <property type="molecule type" value="Genomic_DNA"/>
</dbReference>
<dbReference type="AlphaFoldDB" id="A0A9P9YQP2"/>
<accession>A0A9P9YQP2</accession>
<proteinExistence type="predicted"/>
<reference evidence="1" key="1">
    <citation type="journal article" date="2023" name="Genome Biol. Evol.">
        <title>Long-read-based Genome Assembly of Drosophila gunungcola Reveals Fewer Chemosensory Genes in Flower-breeding Species.</title>
        <authorList>
            <person name="Negi A."/>
            <person name="Liao B.Y."/>
            <person name="Yeh S.D."/>
        </authorList>
    </citation>
    <scope>NUCLEOTIDE SEQUENCE</scope>
    <source>
        <strain evidence="1">Sukarami</strain>
    </source>
</reference>
<gene>
    <name evidence="1" type="ORF">M5D96_005652</name>
</gene>
<evidence type="ECO:0000313" key="1">
    <source>
        <dbReference type="EMBL" id="KAI8041394.1"/>
    </source>
</evidence>
<evidence type="ECO:0000313" key="2">
    <source>
        <dbReference type="Proteomes" id="UP001059596"/>
    </source>
</evidence>